<feature type="domain" description="Glycosyltransferase subfamily 4-like N-terminal" evidence="2">
    <location>
        <begin position="55"/>
        <end position="148"/>
    </location>
</feature>
<dbReference type="Gene3D" id="3.40.50.2000">
    <property type="entry name" value="Glycogen Phosphorylase B"/>
    <property type="match status" value="2"/>
</dbReference>
<sequence>MAEVALNVHSQLAALSERGHFVCGTEPDHFVENVFLAGRNGEAFSRLADSAFGQIAHIHGIWTAFEWRAYRAARKRGAKVAISPHGALEPWALNHKWLKKRLAWWAYQHSMVTNADLLIVNSEQELRHLRMLGLRGAIAVIANGVDIDTTSAGYGAEEGLREKVVLFLSRLTAKKGILDLLDAWHRLADKNGYSLHIRGFGETEYEDLLRRRIDELGEGPTVKLLPAVFGAEKWEAYRRASAYVLPSYSENFGITVAEAMIGGLPVITTKATPWSAVERERLGWIVDNDVEQLRACLQTVVHMDADALRDIGERARQFAHERFMWPQIIEKYIATYAWLGEPGNTPPPWVNTDL</sequence>
<dbReference type="EMBL" id="JAVLSF010000048">
    <property type="protein sequence ID" value="MDR9777549.1"/>
    <property type="molecule type" value="Genomic_DNA"/>
</dbReference>
<accession>A0AAJ2H217</accession>
<reference evidence="3" key="1">
    <citation type="submission" date="2023-04" db="EMBL/GenBank/DDBJ databases">
        <title>Genomic characterization of faba bean (Vicia faba) microsymbionts in Mexican soils.</title>
        <authorList>
            <person name="Rivera Orduna F.N."/>
            <person name="Guevara-Luna J."/>
            <person name="Yan J."/>
            <person name="Arroyo-Herrera I."/>
            <person name="Li Y."/>
            <person name="Vasquez-Murrieta M.S."/>
            <person name="Wang E.T."/>
        </authorList>
    </citation>
    <scope>NUCLEOTIDE SEQUENCE</scope>
    <source>
        <strain evidence="3">CH26</strain>
    </source>
</reference>
<dbReference type="SUPFAM" id="SSF53756">
    <property type="entry name" value="UDP-Glycosyltransferase/glycogen phosphorylase"/>
    <property type="match status" value="1"/>
</dbReference>
<dbReference type="Pfam" id="PF00534">
    <property type="entry name" value="Glycos_transf_1"/>
    <property type="match status" value="1"/>
</dbReference>
<dbReference type="InterPro" id="IPR050194">
    <property type="entry name" value="Glycosyltransferase_grp1"/>
</dbReference>
<organism evidence="3 4">
    <name type="scientific">Rhizobium hidalgonense</name>
    <dbReference type="NCBI Taxonomy" id="1538159"/>
    <lineage>
        <taxon>Bacteria</taxon>
        <taxon>Pseudomonadati</taxon>
        <taxon>Pseudomonadota</taxon>
        <taxon>Alphaproteobacteria</taxon>
        <taxon>Hyphomicrobiales</taxon>
        <taxon>Rhizobiaceae</taxon>
        <taxon>Rhizobium/Agrobacterium group</taxon>
        <taxon>Rhizobium</taxon>
    </lineage>
</organism>
<dbReference type="Pfam" id="PF13439">
    <property type="entry name" value="Glyco_transf_4"/>
    <property type="match status" value="1"/>
</dbReference>
<dbReference type="RefSeq" id="WP_310865826.1">
    <property type="nucleotide sequence ID" value="NZ_JAVLSF010000048.1"/>
</dbReference>
<keyword evidence="3" id="KW-0328">Glycosyltransferase</keyword>
<evidence type="ECO:0000313" key="4">
    <source>
        <dbReference type="Proteomes" id="UP001268610"/>
    </source>
</evidence>
<evidence type="ECO:0000259" key="1">
    <source>
        <dbReference type="Pfam" id="PF00534"/>
    </source>
</evidence>
<evidence type="ECO:0000313" key="3">
    <source>
        <dbReference type="EMBL" id="MDR9777549.1"/>
    </source>
</evidence>
<dbReference type="InterPro" id="IPR001296">
    <property type="entry name" value="Glyco_trans_1"/>
</dbReference>
<dbReference type="AlphaFoldDB" id="A0AAJ2H217"/>
<keyword evidence="3" id="KW-0808">Transferase</keyword>
<feature type="domain" description="Glycosyl transferase family 1" evidence="1">
    <location>
        <begin position="161"/>
        <end position="317"/>
    </location>
</feature>
<protein>
    <submittedName>
        <fullName evidence="3">Glycosyltransferase</fullName>
        <ecNumber evidence="3">2.4.-.-</ecNumber>
    </submittedName>
</protein>
<proteinExistence type="predicted"/>
<dbReference type="EC" id="2.4.-.-" evidence="3"/>
<gene>
    <name evidence="3" type="ORF">RJJ65_33950</name>
</gene>
<dbReference type="GO" id="GO:0016757">
    <property type="term" value="F:glycosyltransferase activity"/>
    <property type="evidence" value="ECO:0007669"/>
    <property type="project" value="UniProtKB-KW"/>
</dbReference>
<comment type="caution">
    <text evidence="3">The sequence shown here is derived from an EMBL/GenBank/DDBJ whole genome shotgun (WGS) entry which is preliminary data.</text>
</comment>
<dbReference type="PANTHER" id="PTHR45947">
    <property type="entry name" value="SULFOQUINOVOSYL TRANSFERASE SQD2"/>
    <property type="match status" value="1"/>
</dbReference>
<dbReference type="Proteomes" id="UP001268610">
    <property type="component" value="Unassembled WGS sequence"/>
</dbReference>
<name>A0AAJ2H217_9HYPH</name>
<dbReference type="InterPro" id="IPR028098">
    <property type="entry name" value="Glyco_trans_4-like_N"/>
</dbReference>
<dbReference type="PANTHER" id="PTHR45947:SF3">
    <property type="entry name" value="SULFOQUINOVOSYL TRANSFERASE SQD2"/>
    <property type="match status" value="1"/>
</dbReference>
<evidence type="ECO:0000259" key="2">
    <source>
        <dbReference type="Pfam" id="PF13439"/>
    </source>
</evidence>